<dbReference type="RefSeq" id="WP_386716184.1">
    <property type="nucleotide sequence ID" value="NZ_JBHRSZ010000002.1"/>
</dbReference>
<comment type="caution">
    <text evidence="2">The sequence shown here is derived from an EMBL/GenBank/DDBJ whole genome shotgun (WGS) entry which is preliminary data.</text>
</comment>
<evidence type="ECO:0000259" key="1">
    <source>
        <dbReference type="Pfam" id="PF18864"/>
    </source>
</evidence>
<dbReference type="EMBL" id="JBHRSZ010000002">
    <property type="protein sequence ID" value="MFC3150066.1"/>
    <property type="molecule type" value="Genomic_DNA"/>
</dbReference>
<feature type="domain" description="AbiTii" evidence="1">
    <location>
        <begin position="4"/>
        <end position="186"/>
    </location>
</feature>
<sequence>MSGLVLELQRDALDKQVDVSDLLRKVMVVSKKLSIEEIEKWITSELSGYPADEDAVPEYREITGTVKVYNPYHGWQPLHFGDADLGENLSKRKISQAIGELVAIVNNDKSGNLQVPFNQRTKNKLMSLMDVQLEPTLLVSDSQIYGILDAVRNEVLNWALDLESKGIIGDGMSFSSEEKKAASQVTYQITNNIGSMENSQLQQDSAGASQTQNITQSTADLAEFIQKLKASISDLRLDQQGKAELEAEVLTIEHQMASPKPKQLIISESLKSARSILEGITGSMLATGLLTQLASLM</sequence>
<dbReference type="Pfam" id="PF18864">
    <property type="entry name" value="AbiTii"/>
    <property type="match status" value="1"/>
</dbReference>
<gene>
    <name evidence="2" type="ORF">ACFOEK_03420</name>
</gene>
<reference evidence="3" key="1">
    <citation type="journal article" date="2019" name="Int. J. Syst. Evol. Microbiol.">
        <title>The Global Catalogue of Microorganisms (GCM) 10K type strain sequencing project: providing services to taxonomists for standard genome sequencing and annotation.</title>
        <authorList>
            <consortium name="The Broad Institute Genomics Platform"/>
            <consortium name="The Broad Institute Genome Sequencing Center for Infectious Disease"/>
            <person name="Wu L."/>
            <person name="Ma J."/>
        </authorList>
    </citation>
    <scope>NUCLEOTIDE SEQUENCE [LARGE SCALE GENOMIC DNA]</scope>
    <source>
        <strain evidence="3">KCTC 52438</strain>
    </source>
</reference>
<accession>A0ABV7HBR6</accession>
<organism evidence="2 3">
    <name type="scientific">Litoribrevibacter euphylliae</name>
    <dbReference type="NCBI Taxonomy" id="1834034"/>
    <lineage>
        <taxon>Bacteria</taxon>
        <taxon>Pseudomonadati</taxon>
        <taxon>Pseudomonadota</taxon>
        <taxon>Gammaproteobacteria</taxon>
        <taxon>Oceanospirillales</taxon>
        <taxon>Oceanospirillaceae</taxon>
        <taxon>Litoribrevibacter</taxon>
    </lineage>
</organism>
<dbReference type="InterPro" id="IPR041304">
    <property type="entry name" value="AbiTii"/>
</dbReference>
<evidence type="ECO:0000313" key="2">
    <source>
        <dbReference type="EMBL" id="MFC3150066.1"/>
    </source>
</evidence>
<dbReference type="Proteomes" id="UP001595476">
    <property type="component" value="Unassembled WGS sequence"/>
</dbReference>
<protein>
    <recommendedName>
        <fullName evidence="1">AbiTii domain-containing protein</fullName>
    </recommendedName>
</protein>
<name>A0ABV7HBR6_9GAMM</name>
<evidence type="ECO:0000313" key="3">
    <source>
        <dbReference type="Proteomes" id="UP001595476"/>
    </source>
</evidence>
<keyword evidence="3" id="KW-1185">Reference proteome</keyword>
<proteinExistence type="predicted"/>